<dbReference type="RefSeq" id="WP_114352601.1">
    <property type="nucleotide sequence ID" value="NZ_QPJJ01000005.1"/>
</dbReference>
<dbReference type="AlphaFoldDB" id="A0A368XV63"/>
<protein>
    <submittedName>
        <fullName evidence="4">Diguanylate cyclase (GGDEF)-like protein</fullName>
    </submittedName>
</protein>
<feature type="transmembrane region" description="Helical" evidence="2">
    <location>
        <begin position="174"/>
        <end position="198"/>
    </location>
</feature>
<accession>A0A368XV63</accession>
<dbReference type="InterPro" id="IPR000160">
    <property type="entry name" value="GGDEF_dom"/>
</dbReference>
<feature type="transmembrane region" description="Helical" evidence="2">
    <location>
        <begin position="347"/>
        <end position="369"/>
    </location>
</feature>
<dbReference type="PANTHER" id="PTHR46663">
    <property type="entry name" value="DIGUANYLATE CYCLASE DGCT-RELATED"/>
    <property type="match status" value="1"/>
</dbReference>
<feature type="transmembrane region" description="Helical" evidence="2">
    <location>
        <begin position="101"/>
        <end position="120"/>
    </location>
</feature>
<dbReference type="Gene3D" id="3.30.70.270">
    <property type="match status" value="1"/>
</dbReference>
<dbReference type="InterPro" id="IPR052163">
    <property type="entry name" value="DGC-Regulatory_Protein"/>
</dbReference>
<dbReference type="EMBL" id="QPJJ01000005">
    <property type="protein sequence ID" value="RCW71970.1"/>
    <property type="molecule type" value="Genomic_DNA"/>
</dbReference>
<dbReference type="Pfam" id="PF00990">
    <property type="entry name" value="GGDEF"/>
    <property type="match status" value="1"/>
</dbReference>
<evidence type="ECO:0000313" key="4">
    <source>
        <dbReference type="EMBL" id="RCW71970.1"/>
    </source>
</evidence>
<dbReference type="OrthoDB" id="9759607at2"/>
<keyword evidence="2" id="KW-1133">Transmembrane helix</keyword>
<dbReference type="InterPro" id="IPR029787">
    <property type="entry name" value="Nucleotide_cyclase"/>
</dbReference>
<dbReference type="PROSITE" id="PS50887">
    <property type="entry name" value="GGDEF"/>
    <property type="match status" value="1"/>
</dbReference>
<proteinExistence type="predicted"/>
<dbReference type="NCBIfam" id="TIGR00254">
    <property type="entry name" value="GGDEF"/>
    <property type="match status" value="1"/>
</dbReference>
<dbReference type="SMART" id="SM00267">
    <property type="entry name" value="GGDEF"/>
    <property type="match status" value="1"/>
</dbReference>
<evidence type="ECO:0000256" key="2">
    <source>
        <dbReference type="SAM" id="Phobius"/>
    </source>
</evidence>
<keyword evidence="2" id="KW-0472">Membrane</keyword>
<sequence length="618" mass="71105">MRIDNKNKWWVVLFLFFTCLGIVLKLFPLPLLFGLSIQFSAFAYFVLVRIIGYKTGVIAAFFGSAIVFFIFPEDPFVFISLLEVIIIGGLYKYLKKDILTWTFLYSLVVLISFFVLTRLLDILSTVESAGMIMSIIVSVLISALFADISSEYLPYLPFFKRFPLKKQPIFFGKIISYIMVLSATVPLVLVMIFNGWLLQDEIYTDLTQDHQRLESRVLEIEEEMDSTEIQNFKLGSIVEKAHFKLTMEQAIDNEERLLYVLNDDGTFYLTIGLAEGNEAEVYDQLTSGYVSDPNEMGYFILPKNQNKIENWENGFYISTSTFLDKQIIVVTPLKENIQLVVESMRKYVAMTILVLYVALGLGMVTNRILSKSLWSLTRQTRALPNQLEKRKEFKTSTINIMEFKSLANNIEKVSIRLRSMFLEIQDKNKLLIEQTQQLKVSENKLFQLAHFDGLTALPNRYSFHLDIQKRIEKGQETGEEFAIVFIDLDHFKQVNDNIGHSGGDQLLKIFAKRLMAFERENPGIRSYRLAGDEFVAIMDLVTYTTVQENCQRLLEVVNRPIKIKHYIMELTASLGVSSFPRDGQTVDDLLHHADTAMYERKKTGKNGIQFSICKGENE</sequence>
<keyword evidence="1" id="KW-0175">Coiled coil</keyword>
<feature type="transmembrane region" description="Helical" evidence="2">
    <location>
        <begin position="55"/>
        <end position="71"/>
    </location>
</feature>
<feature type="transmembrane region" description="Helical" evidence="2">
    <location>
        <begin position="77"/>
        <end position="94"/>
    </location>
</feature>
<dbReference type="PANTHER" id="PTHR46663:SF2">
    <property type="entry name" value="GGDEF DOMAIN-CONTAINING PROTEIN"/>
    <property type="match status" value="1"/>
</dbReference>
<comment type="caution">
    <text evidence="4">The sequence shown here is derived from an EMBL/GenBank/DDBJ whole genome shotgun (WGS) entry which is preliminary data.</text>
</comment>
<evidence type="ECO:0000256" key="1">
    <source>
        <dbReference type="SAM" id="Coils"/>
    </source>
</evidence>
<feature type="transmembrane region" description="Helical" evidence="2">
    <location>
        <begin position="132"/>
        <end position="153"/>
    </location>
</feature>
<gene>
    <name evidence="4" type="ORF">DFR57_105154</name>
</gene>
<dbReference type="Proteomes" id="UP000252585">
    <property type="component" value="Unassembled WGS sequence"/>
</dbReference>
<reference evidence="4 5" key="1">
    <citation type="submission" date="2018-07" db="EMBL/GenBank/DDBJ databases">
        <title>Genomic Encyclopedia of Type Strains, Phase IV (KMG-IV): sequencing the most valuable type-strain genomes for metagenomic binning, comparative biology and taxonomic classification.</title>
        <authorList>
            <person name="Goeker M."/>
        </authorList>
    </citation>
    <scope>NUCLEOTIDE SEQUENCE [LARGE SCALE GENOMIC DNA]</scope>
    <source>
        <strain evidence="4 5">DSM 27696</strain>
    </source>
</reference>
<evidence type="ECO:0000259" key="3">
    <source>
        <dbReference type="PROSITE" id="PS50887"/>
    </source>
</evidence>
<dbReference type="CDD" id="cd01949">
    <property type="entry name" value="GGDEF"/>
    <property type="match status" value="1"/>
</dbReference>
<keyword evidence="5" id="KW-1185">Reference proteome</keyword>
<dbReference type="InterPro" id="IPR043128">
    <property type="entry name" value="Rev_trsase/Diguanyl_cyclase"/>
</dbReference>
<keyword evidence="2" id="KW-0812">Transmembrane</keyword>
<feature type="transmembrane region" description="Helical" evidence="2">
    <location>
        <begin position="7"/>
        <end position="24"/>
    </location>
</feature>
<feature type="domain" description="GGDEF" evidence="3">
    <location>
        <begin position="479"/>
        <end position="613"/>
    </location>
</feature>
<name>A0A368XV63_9BACI</name>
<organism evidence="4 5">
    <name type="scientific">Saliterribacillus persicus</name>
    <dbReference type="NCBI Taxonomy" id="930114"/>
    <lineage>
        <taxon>Bacteria</taxon>
        <taxon>Bacillati</taxon>
        <taxon>Bacillota</taxon>
        <taxon>Bacilli</taxon>
        <taxon>Bacillales</taxon>
        <taxon>Bacillaceae</taxon>
        <taxon>Saliterribacillus</taxon>
    </lineage>
</organism>
<evidence type="ECO:0000313" key="5">
    <source>
        <dbReference type="Proteomes" id="UP000252585"/>
    </source>
</evidence>
<dbReference type="SUPFAM" id="SSF55073">
    <property type="entry name" value="Nucleotide cyclase"/>
    <property type="match status" value="1"/>
</dbReference>
<feature type="coiled-coil region" evidence="1">
    <location>
        <begin position="203"/>
        <end position="230"/>
    </location>
</feature>